<keyword evidence="7" id="KW-1185">Reference proteome</keyword>
<reference evidence="6 7" key="1">
    <citation type="submission" date="2018-04" db="EMBL/GenBank/DDBJ databases">
        <title>Genomic Encyclopedia of Archaeal and Bacterial Type Strains, Phase II (KMG-II): from individual species to whole genera.</title>
        <authorList>
            <person name="Goeker M."/>
        </authorList>
    </citation>
    <scope>NUCLEOTIDE SEQUENCE [LARGE SCALE GENOMIC DNA]</scope>
    <source>
        <strain evidence="6 7">DSM 29955</strain>
    </source>
</reference>
<keyword evidence="3 4" id="KW-0408">Iron</keyword>
<evidence type="ECO:0000256" key="1">
    <source>
        <dbReference type="ARBA" id="ARBA00022617"/>
    </source>
</evidence>
<evidence type="ECO:0000313" key="6">
    <source>
        <dbReference type="EMBL" id="PUB19378.1"/>
    </source>
</evidence>
<dbReference type="Gene3D" id="1.10.760.10">
    <property type="entry name" value="Cytochrome c-like domain"/>
    <property type="match status" value="2"/>
</dbReference>
<dbReference type="GO" id="GO:0009055">
    <property type="term" value="F:electron transfer activity"/>
    <property type="evidence" value="ECO:0007669"/>
    <property type="project" value="InterPro"/>
</dbReference>
<dbReference type="SUPFAM" id="SSF46626">
    <property type="entry name" value="Cytochrome c"/>
    <property type="match status" value="2"/>
</dbReference>
<keyword evidence="2 4" id="KW-0479">Metal-binding</keyword>
<sequence length="293" mass="31039">MKALRRLLLLALLVLAAGWFFTRPAPLSSDALDGYVGDATRGEISFAIAGCASCHAAPDGDPQLLAGGRKFASDFGTFVAPNISADVTYGIGGWSDLEIASAIITGSSPDGRHYYPVFPYASYAKAELQDVVDLIAYMRTLPASPTPSQPHAVGLPFNIRQGLGAWKALYFRDTWVLKDAQTPEIERGRYLVEALGHCAECHTSRTALGGLDTARWMAGAPNPAGEGRIPNITSGGLAWSVGEIADYLESGFTPEYDSAGGEMAAVIRNTSQLDAGDRRAIATYLKALPAVAN</sequence>
<dbReference type="AlphaFoldDB" id="A0A2T6KS46"/>
<comment type="caution">
    <text evidence="6">The sequence shown here is derived from an EMBL/GenBank/DDBJ whole genome shotgun (WGS) entry which is preliminary data.</text>
</comment>
<name>A0A2T6KS46_9RHOB</name>
<protein>
    <submittedName>
        <fullName evidence="6">Mono/diheme cytochrome c family protein</fullName>
    </submittedName>
</protein>
<dbReference type="GO" id="GO:0046872">
    <property type="term" value="F:metal ion binding"/>
    <property type="evidence" value="ECO:0007669"/>
    <property type="project" value="UniProtKB-KW"/>
</dbReference>
<dbReference type="InterPro" id="IPR051459">
    <property type="entry name" value="Cytochrome_c-type_DH"/>
</dbReference>
<evidence type="ECO:0000259" key="5">
    <source>
        <dbReference type="PROSITE" id="PS51007"/>
    </source>
</evidence>
<dbReference type="PANTHER" id="PTHR35008">
    <property type="entry name" value="BLL4482 PROTEIN-RELATED"/>
    <property type="match status" value="1"/>
</dbReference>
<feature type="domain" description="Cytochrome c" evidence="5">
    <location>
        <begin position="37"/>
        <end position="142"/>
    </location>
</feature>
<feature type="domain" description="Cytochrome c" evidence="5">
    <location>
        <begin position="183"/>
        <end position="289"/>
    </location>
</feature>
<proteinExistence type="predicted"/>
<keyword evidence="1 4" id="KW-0349">Heme</keyword>
<organism evidence="6 7">
    <name type="scientific">Yoonia sediminilitoris</name>
    <dbReference type="NCBI Taxonomy" id="1286148"/>
    <lineage>
        <taxon>Bacteria</taxon>
        <taxon>Pseudomonadati</taxon>
        <taxon>Pseudomonadota</taxon>
        <taxon>Alphaproteobacteria</taxon>
        <taxon>Rhodobacterales</taxon>
        <taxon>Paracoccaceae</taxon>
        <taxon>Yoonia</taxon>
    </lineage>
</organism>
<dbReference type="InterPro" id="IPR009056">
    <property type="entry name" value="Cyt_c-like_dom"/>
</dbReference>
<dbReference type="OrthoDB" id="9811281at2"/>
<dbReference type="InterPro" id="IPR036909">
    <property type="entry name" value="Cyt_c-like_dom_sf"/>
</dbReference>
<dbReference type="PROSITE" id="PS51007">
    <property type="entry name" value="CYTC"/>
    <property type="match status" value="2"/>
</dbReference>
<evidence type="ECO:0000256" key="2">
    <source>
        <dbReference type="ARBA" id="ARBA00022723"/>
    </source>
</evidence>
<evidence type="ECO:0000256" key="4">
    <source>
        <dbReference type="PROSITE-ProRule" id="PRU00433"/>
    </source>
</evidence>
<dbReference type="Proteomes" id="UP000244523">
    <property type="component" value="Unassembled WGS sequence"/>
</dbReference>
<dbReference type="EMBL" id="QBUD01000001">
    <property type="protein sequence ID" value="PUB19378.1"/>
    <property type="molecule type" value="Genomic_DNA"/>
</dbReference>
<gene>
    <name evidence="6" type="ORF">C8N45_101976</name>
</gene>
<dbReference type="PANTHER" id="PTHR35008:SF8">
    <property type="entry name" value="ALCOHOL DEHYDROGENASE CYTOCHROME C SUBUNIT"/>
    <property type="match status" value="1"/>
</dbReference>
<accession>A0A2T6KS46</accession>
<evidence type="ECO:0000313" key="7">
    <source>
        <dbReference type="Proteomes" id="UP000244523"/>
    </source>
</evidence>
<dbReference type="RefSeq" id="WP_108385006.1">
    <property type="nucleotide sequence ID" value="NZ_QBUD01000001.1"/>
</dbReference>
<evidence type="ECO:0000256" key="3">
    <source>
        <dbReference type="ARBA" id="ARBA00023004"/>
    </source>
</evidence>
<dbReference type="GO" id="GO:0020037">
    <property type="term" value="F:heme binding"/>
    <property type="evidence" value="ECO:0007669"/>
    <property type="project" value="InterPro"/>
</dbReference>